<feature type="region of interest" description="Disordered" evidence="1">
    <location>
        <begin position="1"/>
        <end position="33"/>
    </location>
</feature>
<dbReference type="AlphaFoldDB" id="A0A5A9NLS0"/>
<keyword evidence="3" id="KW-1185">Reference proteome</keyword>
<proteinExistence type="predicted"/>
<reference evidence="2 3" key="1">
    <citation type="journal article" date="2019" name="Mol. Ecol. Resour.">
        <title>Chromosome-level genome assembly of Triplophysa tibetana, a fish adapted to the harsh high-altitude environment of the Tibetan Plateau.</title>
        <authorList>
            <person name="Yang X."/>
            <person name="Liu H."/>
            <person name="Ma Z."/>
            <person name="Zou Y."/>
            <person name="Zou M."/>
            <person name="Mao Y."/>
            <person name="Li X."/>
            <person name="Wang H."/>
            <person name="Chen T."/>
            <person name="Wang W."/>
            <person name="Yang R."/>
        </authorList>
    </citation>
    <scope>NUCLEOTIDE SEQUENCE [LARGE SCALE GENOMIC DNA]</scope>
    <source>
        <strain evidence="2">TTIB1903HZAU</strain>
        <tissue evidence="2">Muscle</tissue>
    </source>
</reference>
<protein>
    <submittedName>
        <fullName evidence="2">Uncharacterized protein</fullName>
    </submittedName>
</protein>
<dbReference type="Proteomes" id="UP000324632">
    <property type="component" value="Chromosome 16"/>
</dbReference>
<sequence length="93" mass="9730">MIGQLLRELNASKPLSPQQDDQMTAHAEGPSPGERALMLTAQANLRHEDLAAVGSVRDGEGRGKPLLSVLSAVQERSCPTGLSTAVLTPALSD</sequence>
<evidence type="ECO:0000256" key="1">
    <source>
        <dbReference type="SAM" id="MobiDB-lite"/>
    </source>
</evidence>
<dbReference type="EMBL" id="SOYY01000016">
    <property type="protein sequence ID" value="KAA0709939.1"/>
    <property type="molecule type" value="Genomic_DNA"/>
</dbReference>
<name>A0A5A9NLS0_9TELE</name>
<gene>
    <name evidence="2" type="ORF">E1301_Tti020263</name>
</gene>
<organism evidence="2 3">
    <name type="scientific">Triplophysa tibetana</name>
    <dbReference type="NCBI Taxonomy" id="1572043"/>
    <lineage>
        <taxon>Eukaryota</taxon>
        <taxon>Metazoa</taxon>
        <taxon>Chordata</taxon>
        <taxon>Craniata</taxon>
        <taxon>Vertebrata</taxon>
        <taxon>Euteleostomi</taxon>
        <taxon>Actinopterygii</taxon>
        <taxon>Neopterygii</taxon>
        <taxon>Teleostei</taxon>
        <taxon>Ostariophysi</taxon>
        <taxon>Cypriniformes</taxon>
        <taxon>Nemacheilidae</taxon>
        <taxon>Triplophysa</taxon>
    </lineage>
</organism>
<comment type="caution">
    <text evidence="2">The sequence shown here is derived from an EMBL/GenBank/DDBJ whole genome shotgun (WGS) entry which is preliminary data.</text>
</comment>
<evidence type="ECO:0000313" key="3">
    <source>
        <dbReference type="Proteomes" id="UP000324632"/>
    </source>
</evidence>
<accession>A0A5A9NLS0</accession>
<feature type="compositionally biased region" description="Polar residues" evidence="1">
    <location>
        <begin position="13"/>
        <end position="22"/>
    </location>
</feature>
<evidence type="ECO:0000313" key="2">
    <source>
        <dbReference type="EMBL" id="KAA0709939.1"/>
    </source>
</evidence>